<feature type="glycosylation site" description="N-linked (GlcNAc...) asparagine" evidence="12">
    <location>
        <position position="183"/>
    </location>
</feature>
<evidence type="ECO:0000256" key="13">
    <source>
        <dbReference type="SAM" id="Phobius"/>
    </source>
</evidence>
<evidence type="ECO:0000256" key="7">
    <source>
        <dbReference type="ARBA" id="ARBA00023136"/>
    </source>
</evidence>
<dbReference type="GO" id="GO:0070588">
    <property type="term" value="P:calcium ion transmembrane transport"/>
    <property type="evidence" value="ECO:0007669"/>
    <property type="project" value="TreeGrafter"/>
</dbReference>
<proteinExistence type="evidence at transcript level"/>
<feature type="disulfide bond" evidence="11">
    <location>
        <begin position="264"/>
        <end position="273"/>
    </location>
</feature>
<feature type="binding site" evidence="10">
    <location>
        <begin position="293"/>
        <end position="295"/>
    </location>
    <ligand>
        <name>ATP</name>
        <dbReference type="ChEBI" id="CHEBI:30616"/>
        <note>ligand shared between two neighboring subunits of the homotrimer</note>
    </ligand>
</feature>
<evidence type="ECO:0000256" key="1">
    <source>
        <dbReference type="ARBA" id="ARBA00004308"/>
    </source>
</evidence>
<evidence type="ECO:0000256" key="6">
    <source>
        <dbReference type="ARBA" id="ARBA00023065"/>
    </source>
</evidence>
<keyword evidence="6" id="KW-0406">Ion transport</keyword>
<keyword evidence="16" id="KW-1185">Reference proteome</keyword>
<dbReference type="InterPro" id="IPR027309">
    <property type="entry name" value="P2X_extracellular_dom_sf"/>
</dbReference>
<evidence type="ECO:0000313" key="14">
    <source>
        <dbReference type="EMBL" id="CAI9740576.1"/>
    </source>
</evidence>
<feature type="binding site" evidence="10">
    <location>
        <position position="185"/>
    </location>
    <ligand>
        <name>ATP</name>
        <dbReference type="ChEBI" id="CHEBI:30616"/>
        <note>ligand shared between two neighboring subunits of the homotrimer</note>
    </ligand>
</feature>
<dbReference type="AlphaFoldDB" id="A0A6C0PP84"/>
<dbReference type="GO" id="GO:0005524">
    <property type="term" value="F:ATP binding"/>
    <property type="evidence" value="ECO:0007669"/>
    <property type="project" value="UniProtKB-KW"/>
</dbReference>
<keyword evidence="7 13" id="KW-0472">Membrane</keyword>
<dbReference type="GO" id="GO:0001614">
    <property type="term" value="F:purinergic nucleotide receptor activity"/>
    <property type="evidence" value="ECO:0007669"/>
    <property type="project" value="InterPro"/>
</dbReference>
<evidence type="ECO:0000313" key="15">
    <source>
        <dbReference type="EMBL" id="QHX41545.1"/>
    </source>
</evidence>
<accession>A0A6C0PP84</accession>
<dbReference type="InterPro" id="IPR059116">
    <property type="entry name" value="P2X_receptor"/>
</dbReference>
<keyword evidence="10" id="KW-0547">Nucleotide-binding</keyword>
<dbReference type="InterPro" id="IPR001429">
    <property type="entry name" value="P2X_purnocptor"/>
</dbReference>
<keyword evidence="3" id="KW-0813">Transport</keyword>
<sequence>MGYCDFILSLIFEYDTPKIVHIHSKKVGVINRLLQLIIIGYIVGYVIIYNKGYQEFDYVVGSISTKVKGISLTNRTILSDKPGIWDVADYVVPPQENGAVFVMTNAVITYNQTQRCPQDVASGDFCTSDADCPAETKIPSGDGFRTGLCVNSSQNGTKVCEIYAWCPFENDTLSEPLLKSAANFTIFIKNNVHFPKFNVSRRNIIGFESNRQLMTCRYDPRNATNRFCPIFIIQDILDLVRGDDSTESILKMGASIQVNIVWNCNLDHSLDECLPEYRFTRLDRSNVVSEGFNFRFAKYFQSGDQPMRTLVKAYGIQFLVTIQGRGGKFSIVPLMLNLGSGLALLSLASVVADIIMLYVLKSKNFYREQKYQNVDDNVYSSMKEDTPITTYNSNKDQRSASYH</sequence>
<feature type="disulfide bond" evidence="11">
    <location>
        <begin position="126"/>
        <end position="149"/>
    </location>
</feature>
<evidence type="ECO:0000256" key="9">
    <source>
        <dbReference type="ARBA" id="ARBA00023303"/>
    </source>
</evidence>
<feature type="disulfide bond" evidence="11">
    <location>
        <begin position="116"/>
        <end position="166"/>
    </location>
</feature>
<dbReference type="NCBIfam" id="TIGR00863">
    <property type="entry name" value="P2X"/>
    <property type="match status" value="1"/>
</dbReference>
<comment type="similarity">
    <text evidence="2">Belongs to the P2X receptor family.</text>
</comment>
<dbReference type="Pfam" id="PF00864">
    <property type="entry name" value="P2X_receptor"/>
    <property type="match status" value="1"/>
</dbReference>
<dbReference type="GO" id="GO:0098794">
    <property type="term" value="C:postsynapse"/>
    <property type="evidence" value="ECO:0007669"/>
    <property type="project" value="GOC"/>
</dbReference>
<evidence type="ECO:0000256" key="12">
    <source>
        <dbReference type="PIRSR" id="PIRSR005713-3"/>
    </source>
</evidence>
<evidence type="ECO:0000256" key="3">
    <source>
        <dbReference type="ARBA" id="ARBA00022448"/>
    </source>
</evidence>
<dbReference type="EMBL" id="OX597838">
    <property type="protein sequence ID" value="CAI9740576.1"/>
    <property type="molecule type" value="Genomic_DNA"/>
</dbReference>
<evidence type="ECO:0000256" key="5">
    <source>
        <dbReference type="ARBA" id="ARBA00022989"/>
    </source>
</evidence>
<evidence type="ECO:0000256" key="10">
    <source>
        <dbReference type="PIRSR" id="PIRSR005713-1"/>
    </source>
</evidence>
<dbReference type="PANTHER" id="PTHR10125">
    <property type="entry name" value="P2X PURINOCEPTOR"/>
    <property type="match status" value="1"/>
</dbReference>
<dbReference type="GO" id="GO:0005886">
    <property type="term" value="C:plasma membrane"/>
    <property type="evidence" value="ECO:0007669"/>
    <property type="project" value="InterPro"/>
</dbReference>
<dbReference type="GO" id="GO:0012505">
    <property type="term" value="C:endomembrane system"/>
    <property type="evidence" value="ECO:0007669"/>
    <property type="project" value="UniProtKB-SubCell"/>
</dbReference>
<feature type="disulfide bond" evidence="11">
    <location>
        <begin position="216"/>
        <end position="228"/>
    </location>
</feature>
<dbReference type="Gene3D" id="1.10.287.940">
    <property type="entry name" value="atp-gated p2x4 ion channel"/>
    <property type="match status" value="1"/>
</dbReference>
<keyword evidence="5 13" id="KW-1133">Transmembrane helix</keyword>
<keyword evidence="8" id="KW-1071">Ligand-gated ion channel</keyword>
<evidence type="ECO:0000256" key="2">
    <source>
        <dbReference type="ARBA" id="ARBA00009848"/>
    </source>
</evidence>
<dbReference type="Proteomes" id="UP001162480">
    <property type="component" value="Chromosome 25"/>
</dbReference>
<feature type="binding site" evidence="10">
    <location>
        <position position="312"/>
    </location>
    <ligand>
        <name>ATP</name>
        <dbReference type="ChEBI" id="CHEBI:30616"/>
        <note>ligand shared between two neighboring subunits of the homotrimer</note>
    </ligand>
</feature>
<reference evidence="15" key="1">
    <citation type="submission" date="2019-06" db="EMBL/GenBank/DDBJ databases">
        <title>Sensory nociceptive neurons and pathways in the arm of the cephalopod Octopus vulgaris.</title>
        <authorList>
            <person name="Imperadore P."/>
            <person name="Di Cristina G."/>
            <person name="Fiorito G."/>
        </authorList>
    </citation>
    <scope>NUCLEOTIDE SEQUENCE</scope>
</reference>
<organism evidence="15">
    <name type="scientific">Octopus vulgaris</name>
    <name type="common">Common octopus</name>
    <dbReference type="NCBI Taxonomy" id="6645"/>
    <lineage>
        <taxon>Eukaryota</taxon>
        <taxon>Metazoa</taxon>
        <taxon>Spiralia</taxon>
        <taxon>Lophotrochozoa</taxon>
        <taxon>Mollusca</taxon>
        <taxon>Cephalopoda</taxon>
        <taxon>Coleoidea</taxon>
        <taxon>Octopodiformes</taxon>
        <taxon>Octopoda</taxon>
        <taxon>Incirrata</taxon>
        <taxon>Octopodidae</taxon>
        <taxon>Octopus</taxon>
    </lineage>
</organism>
<dbReference type="EMBL" id="MN081838">
    <property type="protein sequence ID" value="QHX41545.1"/>
    <property type="molecule type" value="mRNA"/>
</dbReference>
<protein>
    <submittedName>
        <fullName evidence="14 15">p2X purinoceptor 4</fullName>
    </submittedName>
</protein>
<evidence type="ECO:0000256" key="11">
    <source>
        <dbReference type="PIRSR" id="PIRSR005713-2"/>
    </source>
</evidence>
<evidence type="ECO:0000313" key="16">
    <source>
        <dbReference type="Proteomes" id="UP001162480"/>
    </source>
</evidence>
<feature type="transmembrane region" description="Helical" evidence="13">
    <location>
        <begin position="29"/>
        <end position="48"/>
    </location>
</feature>
<dbReference type="PANTHER" id="PTHR10125:SF31">
    <property type="entry name" value="P2X RECEPTOR E"/>
    <property type="match status" value="1"/>
</dbReference>
<feature type="binding site" evidence="10">
    <location>
        <begin position="66"/>
        <end position="68"/>
    </location>
    <ligand>
        <name>ATP</name>
        <dbReference type="ChEBI" id="CHEBI:30616"/>
        <note>ligand shared between two neighboring subunits of the homotrimer</note>
    </ligand>
</feature>
<keyword evidence="4 13" id="KW-0812">Transmembrane</keyword>
<keyword evidence="11" id="KW-1015">Disulfide bond</keyword>
<evidence type="ECO:0000256" key="8">
    <source>
        <dbReference type="ARBA" id="ARBA00023286"/>
    </source>
</evidence>
<evidence type="ECO:0000256" key="4">
    <source>
        <dbReference type="ARBA" id="ARBA00022692"/>
    </source>
</evidence>
<gene>
    <name evidence="14" type="ORF">OCTVUL_1B020900</name>
</gene>
<dbReference type="GO" id="GO:0033198">
    <property type="term" value="P:response to ATP"/>
    <property type="evidence" value="ECO:0007669"/>
    <property type="project" value="InterPro"/>
</dbReference>
<keyword evidence="9" id="KW-0407">Ion channel</keyword>
<dbReference type="GO" id="GO:0004931">
    <property type="term" value="F:extracellularly ATP-gated monoatomic cation channel activity"/>
    <property type="evidence" value="ECO:0007669"/>
    <property type="project" value="InterPro"/>
</dbReference>
<feature type="disulfide bond" evidence="11">
    <location>
        <begin position="132"/>
        <end position="160"/>
    </location>
</feature>
<dbReference type="PIRSF" id="PIRSF005713">
    <property type="entry name" value="P2X_purinoceptor"/>
    <property type="match status" value="1"/>
</dbReference>
<comment type="subcellular location">
    <subcellularLocation>
        <location evidence="1">Endomembrane system</location>
    </subcellularLocation>
</comment>
<dbReference type="PRINTS" id="PR01307">
    <property type="entry name" value="P2XRECEPTOR"/>
</dbReference>
<reference evidence="14" key="2">
    <citation type="submission" date="2023-08" db="EMBL/GenBank/DDBJ databases">
        <authorList>
            <person name="Alioto T."/>
            <person name="Alioto T."/>
            <person name="Gomez Garrido J."/>
        </authorList>
    </citation>
    <scope>NUCLEOTIDE SEQUENCE</scope>
</reference>
<dbReference type="Gene3D" id="2.60.490.10">
    <property type="entry name" value="atp-gated p2x4 ion channel domain"/>
    <property type="match status" value="1"/>
</dbReference>
<keyword evidence="10" id="KW-0067">ATP-binding</keyword>
<feature type="transmembrane region" description="Helical" evidence="13">
    <location>
        <begin position="338"/>
        <end position="360"/>
    </location>
</feature>
<name>A0A6C0PP84_OCTVU</name>